<dbReference type="InterPro" id="IPR036615">
    <property type="entry name" value="Mur_ligase_C_dom_sf"/>
</dbReference>
<sequence>TTFILKGIFDNLGIKSGLIGTVKNVTGDKEYPSSLTTPDSKELQRLFREMVDSGCKYCVMEVSSQALAQGRVDGCHFDIALFTNLTQDHLDYHKTFENYRNAKRKLFEIADTAVINIDDESAHYMVDGLPIKVVTFSVKNNEAQFVAKNVVCTSSSVQYELLWNDKIGRANVGIPGHFTVYNTMGAAICAILTGLDFSDVLSSLKKSKGVPGRVEVVPTDTDYTVLIDYAHSPDGLENVISSVRETTNGRIIAVFGCGGDRDKTKRPKMGKIVGDLADVAVVTSDNPRSEDPQLIVDDVLEGMHNCKAKIKVLVDRTEAIRYALGEAKKGDVVLLAGKGHETYQILNTGKI</sequence>
<feature type="non-terminal residue" evidence="4">
    <location>
        <position position="1"/>
    </location>
</feature>
<dbReference type="Gene3D" id="3.90.190.20">
    <property type="entry name" value="Mur ligase, C-terminal domain"/>
    <property type="match status" value="1"/>
</dbReference>
<proteinExistence type="inferred from homology"/>
<dbReference type="GO" id="GO:0016881">
    <property type="term" value="F:acid-amino acid ligase activity"/>
    <property type="evidence" value="ECO:0007669"/>
    <property type="project" value="InterPro"/>
</dbReference>
<dbReference type="InterPro" id="IPR036565">
    <property type="entry name" value="Mur-like_cat_sf"/>
</dbReference>
<dbReference type="NCBIfam" id="NF001126">
    <property type="entry name" value="PRK00139.1-4"/>
    <property type="match status" value="1"/>
</dbReference>
<dbReference type="GO" id="GO:0051301">
    <property type="term" value="P:cell division"/>
    <property type="evidence" value="ECO:0007669"/>
    <property type="project" value="InterPro"/>
</dbReference>
<dbReference type="GO" id="GO:0008360">
    <property type="term" value="P:regulation of cell shape"/>
    <property type="evidence" value="ECO:0007669"/>
    <property type="project" value="InterPro"/>
</dbReference>
<organism evidence="4">
    <name type="scientific">human gut metagenome</name>
    <dbReference type="NCBI Taxonomy" id="408170"/>
    <lineage>
        <taxon>unclassified sequences</taxon>
        <taxon>metagenomes</taxon>
        <taxon>organismal metagenomes</taxon>
    </lineage>
</organism>
<dbReference type="PANTHER" id="PTHR23135:SF4">
    <property type="entry name" value="UDP-N-ACETYLMURAMOYL-L-ALANYL-D-GLUTAMATE--2,6-DIAMINOPIMELATE LIGASE MURE HOMOLOG, CHLOROPLASTIC"/>
    <property type="match status" value="1"/>
</dbReference>
<accession>K1VAZ3</accession>
<dbReference type="Pfam" id="PF02875">
    <property type="entry name" value="Mur_ligase_C"/>
    <property type="match status" value="1"/>
</dbReference>
<protein>
    <submittedName>
        <fullName evidence="4">UDP-N-acetylmuramyl-tripeptide synthetase</fullName>
    </submittedName>
</protein>
<evidence type="ECO:0000259" key="3">
    <source>
        <dbReference type="Pfam" id="PF08245"/>
    </source>
</evidence>
<dbReference type="InterPro" id="IPR013221">
    <property type="entry name" value="Mur_ligase_cen"/>
</dbReference>
<dbReference type="GO" id="GO:0005737">
    <property type="term" value="C:cytoplasm"/>
    <property type="evidence" value="ECO:0007669"/>
    <property type="project" value="InterPro"/>
</dbReference>
<dbReference type="NCBIfam" id="TIGR01085">
    <property type="entry name" value="murE"/>
    <property type="match status" value="1"/>
</dbReference>
<name>K1VAZ3_9ZZZZ</name>
<dbReference type="InterPro" id="IPR004101">
    <property type="entry name" value="Mur_ligase_C"/>
</dbReference>
<dbReference type="AlphaFoldDB" id="K1VAZ3"/>
<feature type="domain" description="Mur ligase C-terminal" evidence="2">
    <location>
        <begin position="212"/>
        <end position="339"/>
    </location>
</feature>
<comment type="caution">
    <text evidence="4">The sequence shown here is derived from an EMBL/GenBank/DDBJ whole genome shotgun (WGS) entry which is preliminary data.</text>
</comment>
<feature type="domain" description="Mur ligase central" evidence="3">
    <location>
        <begin position="3"/>
        <end position="190"/>
    </location>
</feature>
<dbReference type="GO" id="GO:0005524">
    <property type="term" value="F:ATP binding"/>
    <property type="evidence" value="ECO:0007669"/>
    <property type="project" value="InterPro"/>
</dbReference>
<comment type="similarity">
    <text evidence="1">Belongs to the MurCDEF family. MurE subfamily.</text>
</comment>
<dbReference type="EMBL" id="AJWY01000513">
    <property type="protein sequence ID" value="EKC81076.1"/>
    <property type="molecule type" value="Genomic_DNA"/>
</dbReference>
<evidence type="ECO:0000256" key="1">
    <source>
        <dbReference type="ARBA" id="ARBA00005898"/>
    </source>
</evidence>
<dbReference type="Pfam" id="PF08245">
    <property type="entry name" value="Mur_ligase_M"/>
    <property type="match status" value="1"/>
</dbReference>
<dbReference type="PANTHER" id="PTHR23135">
    <property type="entry name" value="MUR LIGASE FAMILY MEMBER"/>
    <property type="match status" value="1"/>
</dbReference>
<reference evidence="4" key="1">
    <citation type="journal article" date="2013" name="Environ. Microbiol.">
        <title>Microbiota from the distal guts of lean and obese adolescents exhibit partial functional redundancy besides clear differences in community structure.</title>
        <authorList>
            <person name="Ferrer M."/>
            <person name="Ruiz A."/>
            <person name="Lanza F."/>
            <person name="Haange S.B."/>
            <person name="Oberbach A."/>
            <person name="Till H."/>
            <person name="Bargiela R."/>
            <person name="Campoy C."/>
            <person name="Segura M.T."/>
            <person name="Richter M."/>
            <person name="von Bergen M."/>
            <person name="Seifert J."/>
            <person name="Suarez A."/>
        </authorList>
    </citation>
    <scope>NUCLEOTIDE SEQUENCE</scope>
</reference>
<evidence type="ECO:0000313" key="4">
    <source>
        <dbReference type="EMBL" id="EKC81076.1"/>
    </source>
</evidence>
<evidence type="ECO:0000259" key="2">
    <source>
        <dbReference type="Pfam" id="PF02875"/>
    </source>
</evidence>
<dbReference type="SUPFAM" id="SSF53623">
    <property type="entry name" value="MurD-like peptide ligases, catalytic domain"/>
    <property type="match status" value="1"/>
</dbReference>
<feature type="non-terminal residue" evidence="4">
    <location>
        <position position="351"/>
    </location>
</feature>
<dbReference type="InterPro" id="IPR005761">
    <property type="entry name" value="UDP-N-AcMur-Glu-dNH2Pim_ligase"/>
</dbReference>
<gene>
    <name evidence="4" type="ORF">LEA_00721</name>
</gene>
<dbReference type="Gene3D" id="3.40.1190.10">
    <property type="entry name" value="Mur-like, catalytic domain"/>
    <property type="match status" value="1"/>
</dbReference>
<dbReference type="SUPFAM" id="SSF53244">
    <property type="entry name" value="MurD-like peptide ligases, peptide-binding domain"/>
    <property type="match status" value="1"/>
</dbReference>